<reference evidence="1 2" key="1">
    <citation type="submission" date="2024-07" db="EMBL/GenBank/DDBJ databases">
        <authorList>
            <person name="Dulla G.F.J."/>
            <person name="Delorm J.G."/>
        </authorList>
    </citation>
    <scope>NUCLEOTIDE SEQUENCE [LARGE SCALE GENOMIC DNA]</scope>
    <source>
        <strain evidence="1 2">JGD 233</strain>
    </source>
</reference>
<keyword evidence="2" id="KW-1185">Reference proteome</keyword>
<evidence type="ECO:0000313" key="1">
    <source>
        <dbReference type="EMBL" id="MEW5291583.1"/>
    </source>
</evidence>
<name>A0ABV3N6Y4_9GAMM</name>
<dbReference type="Proteomes" id="UP001554567">
    <property type="component" value="Unassembled WGS sequence"/>
</dbReference>
<accession>A0ABV3N6Y4</accession>
<protein>
    <submittedName>
        <fullName evidence="1">Uncharacterized protein</fullName>
    </submittedName>
</protein>
<organism evidence="1 2">
    <name type="scientific">Erwinia papayae</name>
    <dbReference type="NCBI Taxonomy" id="206499"/>
    <lineage>
        <taxon>Bacteria</taxon>
        <taxon>Pseudomonadati</taxon>
        <taxon>Pseudomonadota</taxon>
        <taxon>Gammaproteobacteria</taxon>
        <taxon>Enterobacterales</taxon>
        <taxon>Erwiniaceae</taxon>
        <taxon>Erwinia</taxon>
    </lineage>
</organism>
<comment type="caution">
    <text evidence="1">The sequence shown here is derived from an EMBL/GenBank/DDBJ whole genome shotgun (WGS) entry which is preliminary data.</text>
</comment>
<dbReference type="RefSeq" id="WP_367168590.1">
    <property type="nucleotide sequence ID" value="NZ_JBFKZN010000014.1"/>
</dbReference>
<evidence type="ECO:0000313" key="2">
    <source>
        <dbReference type="Proteomes" id="UP001554567"/>
    </source>
</evidence>
<gene>
    <name evidence="1" type="ORF">ABW286_20795</name>
</gene>
<sequence>MKEWYHGTNVYFENWSTSNATTVFKRELIPHSFISLSVDEELLNGAGVGRCKATINEGARVVNLLDDSKFSKALWDNIRRHPFGSIHIGTRSLSAWEAFCSTGQILRPYISDNEKYEKWEKELNLMPEKNQLDKVFKVMVQQNFVRHWIEFFMREVRKMGVDGIICNEHTEHGNNGPRTSENLYFFNLSKISPPIWLEKPDNSKLEIERQTYERGDVKSLIKKVHNYPYPFNY</sequence>
<dbReference type="EMBL" id="JBFKZN010000014">
    <property type="protein sequence ID" value="MEW5291583.1"/>
    <property type="molecule type" value="Genomic_DNA"/>
</dbReference>
<proteinExistence type="predicted"/>